<protein>
    <recommendedName>
        <fullName evidence="2">2Fe-2S ferredoxin-type domain-containing protein</fullName>
    </recommendedName>
</protein>
<dbReference type="AlphaFoldDB" id="A0A917ND18"/>
<dbReference type="NCBIfam" id="NF007985">
    <property type="entry name" value="PRK10713.1"/>
    <property type="match status" value="1"/>
</dbReference>
<dbReference type="Gene3D" id="3.10.20.30">
    <property type="match status" value="1"/>
</dbReference>
<dbReference type="EMBL" id="BMPZ01000011">
    <property type="protein sequence ID" value="GGI90875.1"/>
    <property type="molecule type" value="Genomic_DNA"/>
</dbReference>
<dbReference type="Proteomes" id="UP000613743">
    <property type="component" value="Unassembled WGS sequence"/>
</dbReference>
<dbReference type="Pfam" id="PF00111">
    <property type="entry name" value="Fer2"/>
    <property type="match status" value="1"/>
</dbReference>
<dbReference type="InterPro" id="IPR012675">
    <property type="entry name" value="Beta-grasp_dom_sf"/>
</dbReference>
<evidence type="ECO:0000256" key="1">
    <source>
        <dbReference type="ARBA" id="ARBA00023075"/>
    </source>
</evidence>
<evidence type="ECO:0000313" key="4">
    <source>
        <dbReference type="Proteomes" id="UP000613743"/>
    </source>
</evidence>
<feature type="domain" description="2Fe-2S ferredoxin-type" evidence="2">
    <location>
        <begin position="14"/>
        <end position="83"/>
    </location>
</feature>
<sequence length="145" mass="16031">MKRAFVNKAPIVRLQGQAVLIFNDPDQSLLEALEIKKVRIFSECRSGYCGCCKTKIKSGSVIYQKEPLVPLADDECLPCCCAPNSDVDLELSAKGADVFISPLTINSSFHQTKQEPAAQESTSPCQLKQQKTKLSALQLELQEQR</sequence>
<gene>
    <name evidence="3" type="ORF">GCM10009332_30200</name>
</gene>
<evidence type="ECO:0000313" key="3">
    <source>
        <dbReference type="EMBL" id="GGI90875.1"/>
    </source>
</evidence>
<dbReference type="InterPro" id="IPR036010">
    <property type="entry name" value="2Fe-2S_ferredoxin-like_sf"/>
</dbReference>
<dbReference type="SUPFAM" id="SSF54292">
    <property type="entry name" value="2Fe-2S ferredoxin-like"/>
    <property type="match status" value="1"/>
</dbReference>
<reference evidence="3" key="2">
    <citation type="submission" date="2020-09" db="EMBL/GenBank/DDBJ databases">
        <authorList>
            <person name="Sun Q."/>
            <person name="Ohkuma M."/>
        </authorList>
    </citation>
    <scope>NUCLEOTIDE SEQUENCE</scope>
    <source>
        <strain evidence="3">JCM 30804</strain>
    </source>
</reference>
<dbReference type="CDD" id="cd00207">
    <property type="entry name" value="fer2"/>
    <property type="match status" value="1"/>
</dbReference>
<proteinExistence type="predicted"/>
<dbReference type="RefSeq" id="WP_188922477.1">
    <property type="nucleotide sequence ID" value="NZ_BMPZ01000011.1"/>
</dbReference>
<accession>A0A917ND18</accession>
<keyword evidence="4" id="KW-1185">Reference proteome</keyword>
<evidence type="ECO:0000259" key="2">
    <source>
        <dbReference type="Pfam" id="PF00111"/>
    </source>
</evidence>
<dbReference type="InterPro" id="IPR001041">
    <property type="entry name" value="2Fe-2S_ferredoxin-type"/>
</dbReference>
<keyword evidence="1" id="KW-0830">Ubiquinone</keyword>
<organism evidence="3 4">
    <name type="scientific">Shewanella gelidii</name>
    <dbReference type="NCBI Taxonomy" id="1642821"/>
    <lineage>
        <taxon>Bacteria</taxon>
        <taxon>Pseudomonadati</taxon>
        <taxon>Pseudomonadota</taxon>
        <taxon>Gammaproteobacteria</taxon>
        <taxon>Alteromonadales</taxon>
        <taxon>Shewanellaceae</taxon>
        <taxon>Shewanella</taxon>
    </lineage>
</organism>
<comment type="caution">
    <text evidence="3">The sequence shown here is derived from an EMBL/GenBank/DDBJ whole genome shotgun (WGS) entry which is preliminary data.</text>
</comment>
<reference evidence="3" key="1">
    <citation type="journal article" date="2014" name="Int. J. Syst. Evol. Microbiol.">
        <title>Complete genome sequence of Corynebacterium casei LMG S-19264T (=DSM 44701T), isolated from a smear-ripened cheese.</title>
        <authorList>
            <consortium name="US DOE Joint Genome Institute (JGI-PGF)"/>
            <person name="Walter F."/>
            <person name="Albersmeier A."/>
            <person name="Kalinowski J."/>
            <person name="Ruckert C."/>
        </authorList>
    </citation>
    <scope>NUCLEOTIDE SEQUENCE</scope>
    <source>
        <strain evidence="3">JCM 30804</strain>
    </source>
</reference>
<name>A0A917ND18_9GAMM</name>
<dbReference type="GO" id="GO:0051536">
    <property type="term" value="F:iron-sulfur cluster binding"/>
    <property type="evidence" value="ECO:0007669"/>
    <property type="project" value="InterPro"/>
</dbReference>